<evidence type="ECO:0000313" key="3">
    <source>
        <dbReference type="Proteomes" id="UP000010296"/>
    </source>
</evidence>
<feature type="compositionally biased region" description="Low complexity" evidence="1">
    <location>
        <begin position="74"/>
        <end position="84"/>
    </location>
</feature>
<reference evidence="2 3" key="1">
    <citation type="submission" date="2010-12" db="EMBL/GenBank/DDBJ databases">
        <authorList>
            <person name="Muzny D."/>
            <person name="Qin X."/>
            <person name="Deng J."/>
            <person name="Jiang H."/>
            <person name="Liu Y."/>
            <person name="Qu J."/>
            <person name="Song X.-Z."/>
            <person name="Zhang L."/>
            <person name="Thornton R."/>
            <person name="Coyle M."/>
            <person name="Francisco L."/>
            <person name="Jackson L."/>
            <person name="Javaid M."/>
            <person name="Korchina V."/>
            <person name="Kovar C."/>
            <person name="Mata R."/>
            <person name="Mathew T."/>
            <person name="Ngo R."/>
            <person name="Nguyen L."/>
            <person name="Nguyen N."/>
            <person name="Okwuonu G."/>
            <person name="Ongeri F."/>
            <person name="Pham C."/>
            <person name="Simmons D."/>
            <person name="Wilczek-Boney K."/>
            <person name="Hale W."/>
            <person name="Jakkamsetti A."/>
            <person name="Pham P."/>
            <person name="Ruth R."/>
            <person name="San Lucas F."/>
            <person name="Warren J."/>
            <person name="Zhang J."/>
            <person name="Zhao Z."/>
            <person name="Zhou C."/>
            <person name="Zhu D."/>
            <person name="Lee S."/>
            <person name="Bess C."/>
            <person name="Blankenburg K."/>
            <person name="Forbes L."/>
            <person name="Fu Q."/>
            <person name="Gubbala S."/>
            <person name="Hirani K."/>
            <person name="Jayaseelan J.C."/>
            <person name="Lara F."/>
            <person name="Munidasa M."/>
            <person name="Palculict T."/>
            <person name="Patil S."/>
            <person name="Pu L.-L."/>
            <person name="Saada N."/>
            <person name="Tang L."/>
            <person name="Weissenberger G."/>
            <person name="Zhu Y."/>
            <person name="Hemphill L."/>
            <person name="Shang Y."/>
            <person name="Youmans B."/>
            <person name="Ayvaz T."/>
            <person name="Ross M."/>
            <person name="Santibanez J."/>
            <person name="Aqrawi P."/>
            <person name="Gross S."/>
            <person name="Joshi V."/>
            <person name="Fowler G."/>
            <person name="Nazareth L."/>
            <person name="Reid J."/>
            <person name="Worley K."/>
            <person name="Petrosino J."/>
            <person name="Highlander S."/>
            <person name="Gibbs R."/>
        </authorList>
    </citation>
    <scope>NUCLEOTIDE SEQUENCE [LARGE SCALE GENOMIC DNA]</scope>
    <source>
        <strain evidence="3">DSM 15952 / CCUG 50447 / LMG 22039 / TP 1.5</strain>
    </source>
</reference>
<evidence type="ECO:0000313" key="2">
    <source>
        <dbReference type="EMBL" id="EFU74266.1"/>
    </source>
</evidence>
<organism evidence="2 3">
    <name type="scientific">Enterococcus italicus (strain DSM 15952 / CCUG 50447 / LMG 22039 / TP 1.5)</name>
    <dbReference type="NCBI Taxonomy" id="888064"/>
    <lineage>
        <taxon>Bacteria</taxon>
        <taxon>Bacillati</taxon>
        <taxon>Bacillota</taxon>
        <taxon>Bacilli</taxon>
        <taxon>Lactobacillales</taxon>
        <taxon>Enterococcaceae</taxon>
        <taxon>Enterococcus</taxon>
    </lineage>
</organism>
<comment type="caution">
    <text evidence="2">The sequence shown here is derived from an EMBL/GenBank/DDBJ whole genome shotgun (WGS) entry which is preliminary data.</text>
</comment>
<dbReference type="eggNOG" id="COG0577">
    <property type="taxonomic scope" value="Bacteria"/>
</dbReference>
<dbReference type="EMBL" id="AEPV01000033">
    <property type="protein sequence ID" value="EFU74266.1"/>
    <property type="molecule type" value="Genomic_DNA"/>
</dbReference>
<feature type="region of interest" description="Disordered" evidence="1">
    <location>
        <begin position="67"/>
        <end position="97"/>
    </location>
</feature>
<dbReference type="PATRIC" id="fig|888064.11.peg.1629"/>
<proteinExistence type="predicted"/>
<dbReference type="HOGENOM" id="CLU_128237_0_0_9"/>
<evidence type="ECO:0000256" key="1">
    <source>
        <dbReference type="SAM" id="MobiDB-lite"/>
    </source>
</evidence>
<dbReference type="Proteomes" id="UP000010296">
    <property type="component" value="Unassembled WGS sequence"/>
</dbReference>
<accession>E6LER5</accession>
<name>E6LER5_ENTI1</name>
<sequence length="148" mass="15770">MNFIKRGLLSLWAKKGRTLLLCAVFSAILIFVLAGLTIKSAAEKATENAQNSLGATVTLAASREAMFGGGQNDTSTSDSSSTDSTSERREFTSTPVKVSDAEKIAALDNVKSYVLVTSGTATAGDGIEPITSSDTTRTWWHGWQYANR</sequence>
<dbReference type="STRING" id="888064.HMPREF9088_0855"/>
<protein>
    <submittedName>
        <fullName evidence="2">Uncharacterized protein</fullName>
    </submittedName>
</protein>
<dbReference type="AlphaFoldDB" id="E6LER5"/>
<gene>
    <name evidence="2" type="ORF">HMPREF9088_0855</name>
</gene>
<keyword evidence="3" id="KW-1185">Reference proteome</keyword>